<protein>
    <submittedName>
        <fullName evidence="2">Putative F-box domain-containing protein</fullName>
    </submittedName>
</protein>
<dbReference type="PANTHER" id="PTHR31672">
    <property type="entry name" value="BNACNNG10540D PROTEIN"/>
    <property type="match status" value="1"/>
</dbReference>
<dbReference type="InterPro" id="IPR036047">
    <property type="entry name" value="F-box-like_dom_sf"/>
</dbReference>
<name>A0A396HSZ1_MEDTR</name>
<dbReference type="PANTHER" id="PTHR31672:SF13">
    <property type="entry name" value="F-BOX PROTEIN CPR30-LIKE"/>
    <property type="match status" value="1"/>
</dbReference>
<dbReference type="CDD" id="cd22157">
    <property type="entry name" value="F-box_AtFBW1-like"/>
    <property type="match status" value="1"/>
</dbReference>
<dbReference type="AlphaFoldDB" id="A0A396HSZ1"/>
<dbReference type="InterPro" id="IPR050796">
    <property type="entry name" value="SCF_F-box_component"/>
</dbReference>
<dbReference type="NCBIfam" id="TIGR01640">
    <property type="entry name" value="F_box_assoc_1"/>
    <property type="match status" value="1"/>
</dbReference>
<dbReference type="Pfam" id="PF00646">
    <property type="entry name" value="F-box"/>
    <property type="match status" value="1"/>
</dbReference>
<dbReference type="SUPFAM" id="SSF81383">
    <property type="entry name" value="F-box domain"/>
    <property type="match status" value="1"/>
</dbReference>
<feature type="domain" description="F-box" evidence="1">
    <location>
        <begin position="1"/>
        <end position="44"/>
    </location>
</feature>
<dbReference type="EMBL" id="PSQE01000005">
    <property type="protein sequence ID" value="RHN55628.1"/>
    <property type="molecule type" value="Genomic_DNA"/>
</dbReference>
<dbReference type="InterPro" id="IPR001810">
    <property type="entry name" value="F-box_dom"/>
</dbReference>
<dbReference type="OrthoDB" id="591557at2759"/>
<reference evidence="2" key="1">
    <citation type="journal article" date="2018" name="Nat. Plants">
        <title>Whole-genome landscape of Medicago truncatula symbiotic genes.</title>
        <authorList>
            <person name="Pecrix Y."/>
            <person name="Gamas P."/>
            <person name="Carrere S."/>
        </authorList>
    </citation>
    <scope>NUCLEOTIDE SEQUENCE</scope>
    <source>
        <tissue evidence="2">Leaves</tissue>
    </source>
</reference>
<proteinExistence type="predicted"/>
<evidence type="ECO:0000313" key="2">
    <source>
        <dbReference type="EMBL" id="RHN55628.1"/>
    </source>
</evidence>
<dbReference type="Proteomes" id="UP000265566">
    <property type="component" value="Chromosome 5"/>
</dbReference>
<dbReference type="SMART" id="SM00256">
    <property type="entry name" value="FBOX"/>
    <property type="match status" value="1"/>
</dbReference>
<comment type="caution">
    <text evidence="2">The sequence shown here is derived from an EMBL/GenBank/DDBJ whole genome shotgun (WGS) entry which is preliminary data.</text>
</comment>
<evidence type="ECO:0000259" key="1">
    <source>
        <dbReference type="PROSITE" id="PS50181"/>
    </source>
</evidence>
<dbReference type="InterPro" id="IPR017451">
    <property type="entry name" value="F-box-assoc_interact_dom"/>
</dbReference>
<accession>A0A396HSZ1</accession>
<organism evidence="2">
    <name type="scientific">Medicago truncatula</name>
    <name type="common">Barrel medic</name>
    <name type="synonym">Medicago tribuloides</name>
    <dbReference type="NCBI Taxonomy" id="3880"/>
    <lineage>
        <taxon>Eukaryota</taxon>
        <taxon>Viridiplantae</taxon>
        <taxon>Streptophyta</taxon>
        <taxon>Embryophyta</taxon>
        <taxon>Tracheophyta</taxon>
        <taxon>Spermatophyta</taxon>
        <taxon>Magnoliopsida</taxon>
        <taxon>eudicotyledons</taxon>
        <taxon>Gunneridae</taxon>
        <taxon>Pentapetalae</taxon>
        <taxon>rosids</taxon>
        <taxon>fabids</taxon>
        <taxon>Fabales</taxon>
        <taxon>Fabaceae</taxon>
        <taxon>Papilionoideae</taxon>
        <taxon>50 kb inversion clade</taxon>
        <taxon>NPAAA clade</taxon>
        <taxon>Hologalegina</taxon>
        <taxon>IRL clade</taxon>
        <taxon>Trifolieae</taxon>
        <taxon>Medicago</taxon>
    </lineage>
</organism>
<dbReference type="Pfam" id="PF07734">
    <property type="entry name" value="FBA_1"/>
    <property type="match status" value="1"/>
</dbReference>
<gene>
    <name evidence="2" type="ORF">MtrunA17_Chr5g0419921</name>
</gene>
<dbReference type="InterPro" id="IPR006527">
    <property type="entry name" value="F-box-assoc_dom_typ1"/>
</dbReference>
<sequence>MPPLPIDLVAEILCRLPIKLLLQLRCLSKSFNSLITDPKFAKKHLRLSTTLHHLILESRDNLGELHLIDSPISSFSNFRVTLTKLSHPFILNTFSWRMCTCDGILCFTPSTSKDNFVVLWNPSIRKFKRVPPLGYQCRLFSNHYSFGYDPFIDNYKIIVVYFSRESEKNEISVHTLGTEYWRRIQDFPFSGHIGGPGIFVKDTVNWLAFENVDNNGLFAIVSLDLETESYEIISILDVNSDKYWSLEVLRDCLCIYVTSDLDLDVWIMKEYGVKESWTKLYSVSFVGGQMYDIRTLYIFEHDQILVELHDWERTQHLIVYDSKIDTFNIQDIENGSLLKNPKVYIESLISPSA</sequence>
<dbReference type="Gramene" id="rna30835">
    <property type="protein sequence ID" value="RHN55628.1"/>
    <property type="gene ID" value="gene30835"/>
</dbReference>
<dbReference type="PROSITE" id="PS50181">
    <property type="entry name" value="FBOX"/>
    <property type="match status" value="1"/>
</dbReference>